<evidence type="ECO:0000256" key="1">
    <source>
        <dbReference type="SAM" id="Phobius"/>
    </source>
</evidence>
<reference evidence="2 3" key="1">
    <citation type="submission" date="2018-09" db="EMBL/GenBank/DDBJ databases">
        <title>Novel species of Arthrobacter.</title>
        <authorList>
            <person name="Liu Q."/>
            <person name="Xin Y.-H."/>
        </authorList>
    </citation>
    <scope>NUCLEOTIDE SEQUENCE [LARGE SCALE GENOMIC DNA]</scope>
    <source>
        <strain evidence="2 3">Hz2</strain>
    </source>
</reference>
<accession>A0A3A5M516</accession>
<feature type="transmembrane region" description="Helical" evidence="1">
    <location>
        <begin position="81"/>
        <end position="101"/>
    </location>
</feature>
<proteinExistence type="predicted"/>
<keyword evidence="1" id="KW-0812">Transmembrane</keyword>
<name>A0A3A5M516_9MICC</name>
<comment type="caution">
    <text evidence="2">The sequence shown here is derived from an EMBL/GenBank/DDBJ whole genome shotgun (WGS) entry which is preliminary data.</text>
</comment>
<organism evidence="2 3">
    <name type="scientific">Arthrobacter cheniae</name>
    <dbReference type="NCBI Taxonomy" id="1258888"/>
    <lineage>
        <taxon>Bacteria</taxon>
        <taxon>Bacillati</taxon>
        <taxon>Actinomycetota</taxon>
        <taxon>Actinomycetes</taxon>
        <taxon>Micrococcales</taxon>
        <taxon>Micrococcaceae</taxon>
        <taxon>Arthrobacter</taxon>
    </lineage>
</organism>
<gene>
    <name evidence="2" type="ORF">D6T63_05400</name>
</gene>
<dbReference type="EMBL" id="QZVT01000002">
    <property type="protein sequence ID" value="RJT82162.1"/>
    <property type="molecule type" value="Genomic_DNA"/>
</dbReference>
<keyword evidence="3" id="KW-1185">Reference proteome</keyword>
<feature type="transmembrane region" description="Helical" evidence="1">
    <location>
        <begin position="19"/>
        <end position="37"/>
    </location>
</feature>
<dbReference type="AlphaFoldDB" id="A0A3A5M516"/>
<keyword evidence="1" id="KW-0472">Membrane</keyword>
<dbReference type="Proteomes" id="UP000272560">
    <property type="component" value="Unassembled WGS sequence"/>
</dbReference>
<evidence type="ECO:0000313" key="2">
    <source>
        <dbReference type="EMBL" id="RJT82162.1"/>
    </source>
</evidence>
<evidence type="ECO:0000313" key="3">
    <source>
        <dbReference type="Proteomes" id="UP000272560"/>
    </source>
</evidence>
<dbReference type="RefSeq" id="WP_120147979.1">
    <property type="nucleotide sequence ID" value="NZ_QZVT01000002.1"/>
</dbReference>
<feature type="transmembrane region" description="Helical" evidence="1">
    <location>
        <begin position="145"/>
        <end position="164"/>
    </location>
</feature>
<dbReference type="OrthoDB" id="4953219at2"/>
<protein>
    <submittedName>
        <fullName evidence="2">Uncharacterized protein</fullName>
    </submittedName>
</protein>
<feature type="transmembrane region" description="Helical" evidence="1">
    <location>
        <begin position="44"/>
        <end position="75"/>
    </location>
</feature>
<sequence>MRRGGTPAVPDRSGLVPLWALRCATALIAVLLGAVVWNGSAWIILPVVAAAAAAVLPSIGLAALTLLLLVVAYAVNMPAGSPWLLVFVAGLHTVFILYLLLLHLPLRGWISGAALRELGGSLLRIQAVAQPVAVLALLVDDAGSSLPAVVAGVAALVGWCLWLVGRRDPDPKTPGQHS</sequence>
<keyword evidence="1" id="KW-1133">Transmembrane helix</keyword>